<evidence type="ECO:0000256" key="1">
    <source>
        <dbReference type="SAM" id="MobiDB-lite"/>
    </source>
</evidence>
<accession>A0ABP0E5R7</accession>
<sequence length="98" mass="10487">MISNYQVGGPVQGWNDCPEMTSARVVSGGKRKRPLRVAHDFTGGMTAPMMPQGKVVLQAPARKTTVTTTYTQPVANKDDVRLQHSNTHATGPAPARAS</sequence>
<reference evidence="2 3" key="1">
    <citation type="submission" date="2024-01" db="EMBL/GenBank/DDBJ databases">
        <authorList>
            <consortium name="Genoscope - CEA"/>
            <person name="William W."/>
        </authorList>
    </citation>
    <scope>NUCLEOTIDE SEQUENCE [LARGE SCALE GENOMIC DNA]</scope>
    <source>
        <strain evidence="2 3">29B2s-10</strain>
    </source>
</reference>
<name>A0ABP0E5R7_9ASCO</name>
<dbReference type="EMBL" id="OZ004253">
    <property type="protein sequence ID" value="CAK7892956.1"/>
    <property type="molecule type" value="Genomic_DNA"/>
</dbReference>
<organism evidence="2 3">
    <name type="scientific">[Candida] anglica</name>
    <dbReference type="NCBI Taxonomy" id="148631"/>
    <lineage>
        <taxon>Eukaryota</taxon>
        <taxon>Fungi</taxon>
        <taxon>Dikarya</taxon>
        <taxon>Ascomycota</taxon>
        <taxon>Saccharomycotina</taxon>
        <taxon>Pichiomycetes</taxon>
        <taxon>Debaryomycetaceae</taxon>
        <taxon>Kurtzmaniella</taxon>
    </lineage>
</organism>
<protein>
    <submittedName>
        <fullName evidence="2">Uncharacterized protein</fullName>
    </submittedName>
</protein>
<keyword evidence="3" id="KW-1185">Reference proteome</keyword>
<proteinExistence type="predicted"/>
<dbReference type="Proteomes" id="UP001497600">
    <property type="component" value="Chromosome A"/>
</dbReference>
<feature type="region of interest" description="Disordered" evidence="1">
    <location>
        <begin position="69"/>
        <end position="98"/>
    </location>
</feature>
<evidence type="ECO:0000313" key="3">
    <source>
        <dbReference type="Proteomes" id="UP001497600"/>
    </source>
</evidence>
<gene>
    <name evidence="2" type="ORF">CAAN4_A05193</name>
</gene>
<evidence type="ECO:0000313" key="2">
    <source>
        <dbReference type="EMBL" id="CAK7892956.1"/>
    </source>
</evidence>